<feature type="domain" description="UvrD-like helicase C-terminal" evidence="14">
    <location>
        <begin position="314"/>
        <end position="583"/>
    </location>
</feature>
<dbReference type="GO" id="GO:0000725">
    <property type="term" value="P:recombinational repair"/>
    <property type="evidence" value="ECO:0007669"/>
    <property type="project" value="TreeGrafter"/>
</dbReference>
<dbReference type="InterPro" id="IPR027417">
    <property type="entry name" value="P-loop_NTPase"/>
</dbReference>
<dbReference type="GO" id="GO:0003677">
    <property type="term" value="F:DNA binding"/>
    <property type="evidence" value="ECO:0007669"/>
    <property type="project" value="UniProtKB-KW"/>
</dbReference>
<dbReference type="Gene3D" id="1.10.486.10">
    <property type="entry name" value="PCRA, domain 4"/>
    <property type="match status" value="1"/>
</dbReference>
<proteinExistence type="inferred from homology"/>
<dbReference type="EMBL" id="JABEQN010000008">
    <property type="protein sequence ID" value="MBB2193704.1"/>
    <property type="molecule type" value="Genomic_DNA"/>
</dbReference>
<keyword evidence="6" id="KW-0238">DNA-binding</keyword>
<dbReference type="AlphaFoldDB" id="A0A7W4IKF0"/>
<evidence type="ECO:0000256" key="2">
    <source>
        <dbReference type="ARBA" id="ARBA00022741"/>
    </source>
</evidence>
<keyword evidence="7" id="KW-0413">Isomerase</keyword>
<evidence type="ECO:0000256" key="4">
    <source>
        <dbReference type="ARBA" id="ARBA00022806"/>
    </source>
</evidence>
<dbReference type="EC" id="5.6.2.4" evidence="9"/>
<dbReference type="Proteomes" id="UP000561077">
    <property type="component" value="Unassembled WGS sequence"/>
</dbReference>
<dbReference type="Gene3D" id="3.40.50.300">
    <property type="entry name" value="P-loop containing nucleotide triphosphate hydrolases"/>
    <property type="match status" value="2"/>
</dbReference>
<dbReference type="Proteomes" id="UP000540490">
    <property type="component" value="Unassembled WGS sequence"/>
</dbReference>
<dbReference type="EMBL" id="JABEQO010000008">
    <property type="protein sequence ID" value="MBB2164529.1"/>
    <property type="molecule type" value="Genomic_DNA"/>
</dbReference>
<evidence type="ECO:0000313" key="16">
    <source>
        <dbReference type="EMBL" id="MBB2193704.1"/>
    </source>
</evidence>
<evidence type="ECO:0000259" key="14">
    <source>
        <dbReference type="PROSITE" id="PS51217"/>
    </source>
</evidence>
<evidence type="ECO:0000313" key="18">
    <source>
        <dbReference type="Proteomes" id="UP000561077"/>
    </source>
</evidence>
<keyword evidence="3 12" id="KW-0378">Hydrolase</keyword>
<evidence type="ECO:0000256" key="12">
    <source>
        <dbReference type="PROSITE-ProRule" id="PRU00560"/>
    </source>
</evidence>
<sequence>MLSCRHGGVEMSAGLTGAQSDAARASGPIVVLAGAGTGKTRTLVAGFVDRIMRRGMRANRILAVTFTNKAAAEMKSRIVEALGSGVAPQWVGTFHAHGRRQLRTDPDIAGLRQGFDVCDAEDSQKIVRRLLEKACAAGVFEVEDSEVFRRRVKSITARIAMLKEELILPDVAAAATEGLIASRKLADPDDIMAWRDAAAVYPAYQALLREANMADFADLLLWPTITMLRDETYRRDWAARFDAVLADEFQDVNRLQFLWLKALSRDHGELFCVGDDAQSIYGWRGANVRIIRNFLKEFPTGRMIALEENFRSTGHILSAANAVIARDPNRLKKELHTAAGDGKPIEIVSWSGSAEEAKGIAAEIGRRALEGVPYSDMAILYRFNFLSRLVEEELLRSKIPYELVNDTAFWQRAVVKDALALLRLSCCPDERQSDEAFRRVVNQPARGIGAKSIARLEQLADDEAVSLFRAAEIWAGSASGKTRERLQAFLSFIRTMEDRAEASENSLSPRIRTLLEDSGYADMHRAAGEDGRAALENLHELLELAQEFADAQDLFDHASLGSASHGEDTFGRVKLMTIHGAKGLEFGHVFLIGWEDTVFPSRNNSDPDEERRLAYVALTRGRRQVSISWCAFRNGRPAEQNCFVDELPEAARHEGWLREVGHNRRFSSGRRSSAAEQNAALGF</sequence>
<evidence type="ECO:0000256" key="1">
    <source>
        <dbReference type="ARBA" id="ARBA00009922"/>
    </source>
</evidence>
<evidence type="ECO:0000313" key="15">
    <source>
        <dbReference type="EMBL" id="MBB2164529.1"/>
    </source>
</evidence>
<feature type="binding site" evidence="12">
    <location>
        <begin position="33"/>
        <end position="40"/>
    </location>
    <ligand>
        <name>ATP</name>
        <dbReference type="ChEBI" id="CHEBI:30616"/>
    </ligand>
</feature>
<keyword evidence="2 12" id="KW-0547">Nucleotide-binding</keyword>
<evidence type="ECO:0000256" key="8">
    <source>
        <dbReference type="ARBA" id="ARBA00034617"/>
    </source>
</evidence>
<dbReference type="Pfam" id="PF00580">
    <property type="entry name" value="UvrD-helicase"/>
    <property type="match status" value="1"/>
</dbReference>
<feature type="domain" description="UvrD-like helicase ATP-binding" evidence="13">
    <location>
        <begin position="12"/>
        <end position="313"/>
    </location>
</feature>
<dbReference type="GO" id="GO:0043138">
    <property type="term" value="F:3'-5' DNA helicase activity"/>
    <property type="evidence" value="ECO:0007669"/>
    <property type="project" value="UniProtKB-EC"/>
</dbReference>
<dbReference type="SUPFAM" id="SSF52540">
    <property type="entry name" value="P-loop containing nucleoside triphosphate hydrolases"/>
    <property type="match status" value="1"/>
</dbReference>
<reference evidence="17 18" key="1">
    <citation type="submission" date="2020-04" db="EMBL/GenBank/DDBJ databases">
        <title>Description of novel Gluconacetobacter.</title>
        <authorList>
            <person name="Sombolestani A."/>
        </authorList>
    </citation>
    <scope>NUCLEOTIDE SEQUENCE [LARGE SCALE GENOMIC DNA]</scope>
    <source>
        <strain evidence="16 17">LMG 1728</strain>
        <strain evidence="15 18">LMG 1731</strain>
    </source>
</reference>
<gene>
    <name evidence="16" type="ORF">HLH25_08620</name>
    <name evidence="15" type="ORF">HLH26_08235</name>
</gene>
<evidence type="ECO:0000256" key="11">
    <source>
        <dbReference type="ARBA" id="ARBA00048988"/>
    </source>
</evidence>
<comment type="similarity">
    <text evidence="1">Belongs to the helicase family. UvrD subfamily.</text>
</comment>
<dbReference type="PROSITE" id="PS51198">
    <property type="entry name" value="UVRD_HELICASE_ATP_BIND"/>
    <property type="match status" value="1"/>
</dbReference>
<dbReference type="CDD" id="cd17932">
    <property type="entry name" value="DEXQc_UvrD"/>
    <property type="match status" value="1"/>
</dbReference>
<evidence type="ECO:0000256" key="3">
    <source>
        <dbReference type="ARBA" id="ARBA00022801"/>
    </source>
</evidence>
<dbReference type="Gene3D" id="1.10.10.160">
    <property type="match status" value="1"/>
</dbReference>
<evidence type="ECO:0000259" key="13">
    <source>
        <dbReference type="PROSITE" id="PS51198"/>
    </source>
</evidence>
<evidence type="ECO:0000256" key="9">
    <source>
        <dbReference type="ARBA" id="ARBA00034808"/>
    </source>
</evidence>
<evidence type="ECO:0000313" key="17">
    <source>
        <dbReference type="Proteomes" id="UP000540490"/>
    </source>
</evidence>
<keyword evidence="17" id="KW-1185">Reference proteome</keyword>
<dbReference type="InterPro" id="IPR014016">
    <property type="entry name" value="UvrD-like_ATP-bd"/>
</dbReference>
<keyword evidence="4 12" id="KW-0347">Helicase</keyword>
<comment type="caution">
    <text evidence="15">The sequence shown here is derived from an EMBL/GenBank/DDBJ whole genome shotgun (WGS) entry which is preliminary data.</text>
</comment>
<name>A0A7W4IKF0_9PROT</name>
<evidence type="ECO:0000256" key="10">
    <source>
        <dbReference type="ARBA" id="ARBA00034923"/>
    </source>
</evidence>
<evidence type="ECO:0000256" key="6">
    <source>
        <dbReference type="ARBA" id="ARBA00023125"/>
    </source>
</evidence>
<dbReference type="InterPro" id="IPR000212">
    <property type="entry name" value="DNA_helicase_UvrD/REP"/>
</dbReference>
<dbReference type="Pfam" id="PF13361">
    <property type="entry name" value="UvrD_C"/>
    <property type="match status" value="1"/>
</dbReference>
<dbReference type="GO" id="GO:0016787">
    <property type="term" value="F:hydrolase activity"/>
    <property type="evidence" value="ECO:0007669"/>
    <property type="project" value="UniProtKB-UniRule"/>
</dbReference>
<evidence type="ECO:0000256" key="5">
    <source>
        <dbReference type="ARBA" id="ARBA00022840"/>
    </source>
</evidence>
<keyword evidence="5 12" id="KW-0067">ATP-binding</keyword>
<accession>A0A7W4IKF0</accession>
<dbReference type="PROSITE" id="PS51217">
    <property type="entry name" value="UVRD_HELICASE_CTER"/>
    <property type="match status" value="1"/>
</dbReference>
<comment type="catalytic activity">
    <reaction evidence="8">
        <text>Couples ATP hydrolysis with the unwinding of duplex DNA by translocating in the 3'-5' direction.</text>
        <dbReference type="EC" id="5.6.2.4"/>
    </reaction>
</comment>
<dbReference type="PANTHER" id="PTHR11070">
    <property type="entry name" value="UVRD / RECB / PCRA DNA HELICASE FAMILY MEMBER"/>
    <property type="match status" value="1"/>
</dbReference>
<dbReference type="InterPro" id="IPR014017">
    <property type="entry name" value="DNA_helicase_UvrD-like_C"/>
</dbReference>
<dbReference type="GO" id="GO:0005829">
    <property type="term" value="C:cytosol"/>
    <property type="evidence" value="ECO:0007669"/>
    <property type="project" value="TreeGrafter"/>
</dbReference>
<dbReference type="PANTHER" id="PTHR11070:SF2">
    <property type="entry name" value="ATP-DEPENDENT DNA HELICASE SRS2"/>
    <property type="match status" value="1"/>
</dbReference>
<dbReference type="InterPro" id="IPR013986">
    <property type="entry name" value="DExx_box_DNA_helicase_dom_sf"/>
</dbReference>
<evidence type="ECO:0000256" key="7">
    <source>
        <dbReference type="ARBA" id="ARBA00023235"/>
    </source>
</evidence>
<organism evidence="15 18">
    <name type="scientific">Gluconacetobacter dulcium</name>
    <dbReference type="NCBI Taxonomy" id="2729096"/>
    <lineage>
        <taxon>Bacteria</taxon>
        <taxon>Pseudomonadati</taxon>
        <taxon>Pseudomonadota</taxon>
        <taxon>Alphaproteobacteria</taxon>
        <taxon>Acetobacterales</taxon>
        <taxon>Acetobacteraceae</taxon>
        <taxon>Gluconacetobacter</taxon>
    </lineage>
</organism>
<comment type="catalytic activity">
    <reaction evidence="11">
        <text>ATP + H2O = ADP + phosphate + H(+)</text>
        <dbReference type="Rhea" id="RHEA:13065"/>
        <dbReference type="ChEBI" id="CHEBI:15377"/>
        <dbReference type="ChEBI" id="CHEBI:15378"/>
        <dbReference type="ChEBI" id="CHEBI:30616"/>
        <dbReference type="ChEBI" id="CHEBI:43474"/>
        <dbReference type="ChEBI" id="CHEBI:456216"/>
        <dbReference type="EC" id="5.6.2.4"/>
    </reaction>
</comment>
<dbReference type="GO" id="GO:0005524">
    <property type="term" value="F:ATP binding"/>
    <property type="evidence" value="ECO:0007669"/>
    <property type="project" value="UniProtKB-UniRule"/>
</dbReference>
<protein>
    <recommendedName>
        <fullName evidence="9">DNA 3'-5' helicase</fullName>
        <ecNumber evidence="9">5.6.2.4</ecNumber>
    </recommendedName>
    <alternativeName>
        <fullName evidence="10">DNA 3'-5' helicase II</fullName>
    </alternativeName>
</protein>
<dbReference type="GO" id="GO:0033202">
    <property type="term" value="C:DNA helicase complex"/>
    <property type="evidence" value="ECO:0007669"/>
    <property type="project" value="TreeGrafter"/>
</dbReference>